<dbReference type="Proteomes" id="UP000183988">
    <property type="component" value="Unassembled WGS sequence"/>
</dbReference>
<feature type="domain" description="DUF4145" evidence="1">
    <location>
        <begin position="104"/>
        <end position="192"/>
    </location>
</feature>
<dbReference type="AlphaFoldDB" id="A0A1M5JBJ8"/>
<accession>A0A1M5JBJ8</accession>
<protein>
    <recommendedName>
        <fullName evidence="1">DUF4145 domain-containing protein</fullName>
    </recommendedName>
</protein>
<dbReference type="Pfam" id="PF13643">
    <property type="entry name" value="DUF4145"/>
    <property type="match status" value="1"/>
</dbReference>
<dbReference type="STRING" id="930117.SAMN05216225_102922"/>
<evidence type="ECO:0000259" key="1">
    <source>
        <dbReference type="Pfam" id="PF13643"/>
    </source>
</evidence>
<dbReference type="EMBL" id="FQVW01000029">
    <property type="protein sequence ID" value="SHG37881.1"/>
    <property type="molecule type" value="Genomic_DNA"/>
</dbReference>
<evidence type="ECO:0000313" key="3">
    <source>
        <dbReference type="Proteomes" id="UP000183988"/>
    </source>
</evidence>
<reference evidence="2 3" key="1">
    <citation type="submission" date="2016-11" db="EMBL/GenBank/DDBJ databases">
        <authorList>
            <person name="Jaros S."/>
            <person name="Januszkiewicz K."/>
            <person name="Wedrychowicz H."/>
        </authorList>
    </citation>
    <scope>NUCLEOTIDE SEQUENCE [LARGE SCALE GENOMIC DNA]</scope>
    <source>
        <strain evidence="2 3">IBRC-M 10683</strain>
    </source>
</reference>
<proteinExistence type="predicted"/>
<organism evidence="2 3">
    <name type="scientific">Ornithinibacillus halophilus</name>
    <dbReference type="NCBI Taxonomy" id="930117"/>
    <lineage>
        <taxon>Bacteria</taxon>
        <taxon>Bacillati</taxon>
        <taxon>Bacillota</taxon>
        <taxon>Bacilli</taxon>
        <taxon>Bacillales</taxon>
        <taxon>Bacillaceae</taxon>
        <taxon>Ornithinibacillus</taxon>
    </lineage>
</organism>
<name>A0A1M5JBJ8_9BACI</name>
<dbReference type="InterPro" id="IPR025285">
    <property type="entry name" value="DUF4145"/>
</dbReference>
<keyword evidence="3" id="KW-1185">Reference proteome</keyword>
<sequence length="211" mass="24015">MLLLNLLKERGINMTNSLGGSWYSSIVTFKRVSYKCGYCGKAAGPSSGYKCQNQDGKNTFAYIYICPNCNKPTFKKYSSDEQVPGELLGNNIEFLPNDIEQLYNETRNCISVNAFTSAVLSCRKMLMNISVSQGAEAGKSFAYYVDYLEENYYIPPNSREWVDIIRKKGNEATHEIPSISKDDAVELLEFTEMLLRFVYELPGKMIKYKKK</sequence>
<gene>
    <name evidence="2" type="ORF">SAMN05216225_102922</name>
</gene>
<evidence type="ECO:0000313" key="2">
    <source>
        <dbReference type="EMBL" id="SHG37881.1"/>
    </source>
</evidence>